<protein>
    <submittedName>
        <fullName evidence="7">Uncharacterized protein</fullName>
    </submittedName>
</protein>
<evidence type="ECO:0000256" key="2">
    <source>
        <dbReference type="ARBA" id="ARBA00004777"/>
    </source>
</evidence>
<dbReference type="InterPro" id="IPR003171">
    <property type="entry name" value="Mehydrof_redctse-like"/>
</dbReference>
<dbReference type="GO" id="GO:0009086">
    <property type="term" value="P:methionine biosynthetic process"/>
    <property type="evidence" value="ECO:0007669"/>
    <property type="project" value="TreeGrafter"/>
</dbReference>
<keyword evidence="6" id="KW-0560">Oxidoreductase</keyword>
<dbReference type="PANTHER" id="PTHR45754:SF3">
    <property type="entry name" value="METHYLENETETRAHYDROFOLATE REDUCTASE (NADPH)"/>
    <property type="match status" value="1"/>
</dbReference>
<dbReference type="Gene3D" id="3.20.20.220">
    <property type="match status" value="1"/>
</dbReference>
<dbReference type="GO" id="GO:0005829">
    <property type="term" value="C:cytosol"/>
    <property type="evidence" value="ECO:0007669"/>
    <property type="project" value="TreeGrafter"/>
</dbReference>
<dbReference type="GO" id="GO:0035999">
    <property type="term" value="P:tetrahydrofolate interconversion"/>
    <property type="evidence" value="ECO:0007669"/>
    <property type="project" value="UniProtKB-UniPathway"/>
</dbReference>
<evidence type="ECO:0000256" key="4">
    <source>
        <dbReference type="ARBA" id="ARBA00022630"/>
    </source>
</evidence>
<dbReference type="AlphaFoldDB" id="A0A382BGX7"/>
<keyword evidence="4" id="KW-0285">Flavoprotein</keyword>
<reference evidence="7" key="1">
    <citation type="submission" date="2018-05" db="EMBL/GenBank/DDBJ databases">
        <authorList>
            <person name="Lanie J.A."/>
            <person name="Ng W.-L."/>
            <person name="Kazmierczak K.M."/>
            <person name="Andrzejewski T.M."/>
            <person name="Davidsen T.M."/>
            <person name="Wayne K.J."/>
            <person name="Tettelin H."/>
            <person name="Glass J.I."/>
            <person name="Rusch D."/>
            <person name="Podicherti R."/>
            <person name="Tsui H.-C.T."/>
            <person name="Winkler M.E."/>
        </authorList>
    </citation>
    <scope>NUCLEOTIDE SEQUENCE</scope>
</reference>
<dbReference type="EMBL" id="UINC01029777">
    <property type="protein sequence ID" value="SVB13076.1"/>
    <property type="molecule type" value="Genomic_DNA"/>
</dbReference>
<sequence length="269" mass="30338">MKISYEFYPPKDLDYKKVVDEFSRIRDFGPRFISITYGALGGSQKKSIGLIKAFKENTDIDIAAHLTLVGKSKDELSVIVDDFKSLGVNKIVAIRGDSPEGKFKSHPNGFVNTTDFVEFLVNENMEVFVSANPEVHPESESFEFDLNLLRQKTLAGSNQAISQFCFEMKAYKKLINAISENNIQNELIAGIMPIYNIQNLCNMAERCGTKIPKEIVRKFSNNPADNEKAAIEICIKQLEDLQAMGVNSFHFYTLNQSTLLRKIFDEIGV</sequence>
<dbReference type="CDD" id="cd00537">
    <property type="entry name" value="MTHFR"/>
    <property type="match status" value="1"/>
</dbReference>
<accession>A0A382BGX7</accession>
<comment type="pathway">
    <text evidence="2">One-carbon metabolism; tetrahydrofolate interconversion.</text>
</comment>
<evidence type="ECO:0000256" key="6">
    <source>
        <dbReference type="ARBA" id="ARBA00023002"/>
    </source>
</evidence>
<comment type="cofactor">
    <cofactor evidence="1">
        <name>FAD</name>
        <dbReference type="ChEBI" id="CHEBI:57692"/>
    </cofactor>
</comment>
<name>A0A382BGX7_9ZZZZ</name>
<organism evidence="7">
    <name type="scientific">marine metagenome</name>
    <dbReference type="NCBI Taxonomy" id="408172"/>
    <lineage>
        <taxon>unclassified sequences</taxon>
        <taxon>metagenomes</taxon>
        <taxon>ecological metagenomes</taxon>
    </lineage>
</organism>
<dbReference type="PANTHER" id="PTHR45754">
    <property type="entry name" value="METHYLENETETRAHYDROFOLATE REDUCTASE"/>
    <property type="match status" value="1"/>
</dbReference>
<evidence type="ECO:0000256" key="1">
    <source>
        <dbReference type="ARBA" id="ARBA00001974"/>
    </source>
</evidence>
<evidence type="ECO:0000256" key="5">
    <source>
        <dbReference type="ARBA" id="ARBA00022827"/>
    </source>
</evidence>
<dbReference type="GO" id="GO:0004489">
    <property type="term" value="F:methylenetetrahydrofolate reductase [NAD(P)H] activity"/>
    <property type="evidence" value="ECO:0007669"/>
    <property type="project" value="InterPro"/>
</dbReference>
<dbReference type="Pfam" id="PF02219">
    <property type="entry name" value="MTHFR"/>
    <property type="match status" value="1"/>
</dbReference>
<dbReference type="UniPathway" id="UPA00193"/>
<dbReference type="InterPro" id="IPR029041">
    <property type="entry name" value="FAD-linked_oxidoreductase-like"/>
</dbReference>
<evidence type="ECO:0000256" key="3">
    <source>
        <dbReference type="ARBA" id="ARBA00006743"/>
    </source>
</evidence>
<dbReference type="SUPFAM" id="SSF51730">
    <property type="entry name" value="FAD-linked oxidoreductase"/>
    <property type="match status" value="1"/>
</dbReference>
<dbReference type="GO" id="GO:0071949">
    <property type="term" value="F:FAD binding"/>
    <property type="evidence" value="ECO:0007669"/>
    <property type="project" value="TreeGrafter"/>
</dbReference>
<gene>
    <name evidence="7" type="ORF">METZ01_LOCUS165930</name>
</gene>
<comment type="similarity">
    <text evidence="3">Belongs to the methylenetetrahydrofolate reductase family.</text>
</comment>
<keyword evidence="5" id="KW-0274">FAD</keyword>
<proteinExistence type="inferred from homology"/>
<evidence type="ECO:0000313" key="7">
    <source>
        <dbReference type="EMBL" id="SVB13076.1"/>
    </source>
</evidence>